<comment type="similarity">
    <text evidence="6">Belongs to the peptidase M24A family. Methionine aminopeptidase type 1 subfamily.</text>
</comment>
<protein>
    <recommendedName>
        <fullName evidence="6 7">Methionine aminopeptidase</fullName>
        <shortName evidence="6">MAP</shortName>
        <shortName evidence="6">MetAP</shortName>
        <ecNumber evidence="6 7">3.4.11.18</ecNumber>
    </recommendedName>
    <alternativeName>
        <fullName evidence="6">Peptidase M</fullName>
    </alternativeName>
</protein>
<evidence type="ECO:0000256" key="5">
    <source>
        <dbReference type="ARBA" id="ARBA00022801"/>
    </source>
</evidence>
<dbReference type="RefSeq" id="WP_072850755.1">
    <property type="nucleotide sequence ID" value="NZ_FRAH01000024.1"/>
</dbReference>
<evidence type="ECO:0000256" key="7">
    <source>
        <dbReference type="RuleBase" id="RU003653"/>
    </source>
</evidence>
<dbReference type="GO" id="GO:0004239">
    <property type="term" value="F:initiator methionyl aminopeptidase activity"/>
    <property type="evidence" value="ECO:0007669"/>
    <property type="project" value="UniProtKB-UniRule"/>
</dbReference>
<dbReference type="InterPro" id="IPR004027">
    <property type="entry name" value="SEC_C_motif"/>
</dbReference>
<dbReference type="SUPFAM" id="SSF103642">
    <property type="entry name" value="Sec-C motif"/>
    <property type="match status" value="1"/>
</dbReference>
<proteinExistence type="inferred from homology"/>
<evidence type="ECO:0000256" key="2">
    <source>
        <dbReference type="ARBA" id="ARBA00022438"/>
    </source>
</evidence>
<dbReference type="GO" id="GO:0070006">
    <property type="term" value="F:metalloaminopeptidase activity"/>
    <property type="evidence" value="ECO:0007669"/>
    <property type="project" value="UniProtKB-UniRule"/>
</dbReference>
<evidence type="ECO:0000313" key="9">
    <source>
        <dbReference type="EMBL" id="SHK36606.1"/>
    </source>
</evidence>
<feature type="binding site" evidence="6">
    <location>
        <position position="117"/>
    </location>
    <ligand>
        <name>substrate</name>
    </ligand>
</feature>
<organism evidence="9 10">
    <name type="scientific">Anaerotignum lactatifermentans DSM 14214</name>
    <dbReference type="NCBI Taxonomy" id="1121323"/>
    <lineage>
        <taxon>Bacteria</taxon>
        <taxon>Bacillati</taxon>
        <taxon>Bacillota</taxon>
        <taxon>Clostridia</taxon>
        <taxon>Lachnospirales</taxon>
        <taxon>Anaerotignaceae</taxon>
        <taxon>Anaerotignum</taxon>
    </lineage>
</organism>
<keyword evidence="5 6" id="KW-0378">Hydrolase</keyword>
<dbReference type="GO" id="GO:0006508">
    <property type="term" value="P:proteolysis"/>
    <property type="evidence" value="ECO:0007669"/>
    <property type="project" value="UniProtKB-KW"/>
</dbReference>
<dbReference type="NCBIfam" id="NF008970">
    <property type="entry name" value="PRK12318.1"/>
    <property type="match status" value="1"/>
</dbReference>
<feature type="binding site" evidence="6">
    <location>
        <position position="209"/>
    </location>
    <ligand>
        <name>a divalent metal cation</name>
        <dbReference type="ChEBI" id="CHEBI:60240"/>
        <label>2</label>
        <note>catalytic</note>
    </ligand>
</feature>
<evidence type="ECO:0000313" key="10">
    <source>
        <dbReference type="Proteomes" id="UP000183975"/>
    </source>
</evidence>
<dbReference type="Pfam" id="PF00557">
    <property type="entry name" value="Peptidase_M24"/>
    <property type="match status" value="1"/>
</dbReference>
<feature type="binding site" evidence="6">
    <location>
        <position position="135"/>
    </location>
    <ligand>
        <name>a divalent metal cation</name>
        <dbReference type="ChEBI" id="CHEBI:60240"/>
        <label>1</label>
    </ligand>
</feature>
<dbReference type="InterPro" id="IPR036005">
    <property type="entry name" value="Creatinase/aminopeptidase-like"/>
</dbReference>
<feature type="binding site" evidence="6">
    <location>
        <position position="274"/>
    </location>
    <ligand>
        <name>a divalent metal cation</name>
        <dbReference type="ChEBI" id="CHEBI:60240"/>
        <label>1</label>
    </ligand>
</feature>
<evidence type="ECO:0000259" key="8">
    <source>
        <dbReference type="Pfam" id="PF00557"/>
    </source>
</evidence>
<dbReference type="PRINTS" id="PR00599">
    <property type="entry name" value="MAPEPTIDASE"/>
</dbReference>
<comment type="function">
    <text evidence="1 6">Removes the N-terminal methionine from nascent proteins. The N-terminal methionine is often cleaved when the second residue in the primary sequence is small and uncharged (Met-Ala-, Cys, Gly, Pro, Ser, Thr, or Val). Requires deformylation of the N(alpha)-formylated initiator methionine before it can be hydrolyzed.</text>
</comment>
<keyword evidence="3 6" id="KW-0645">Protease</keyword>
<evidence type="ECO:0000256" key="4">
    <source>
        <dbReference type="ARBA" id="ARBA00022723"/>
    </source>
</evidence>
<dbReference type="AlphaFoldDB" id="A0A1M6RVT5"/>
<feature type="binding site" evidence="6">
    <location>
        <position position="146"/>
    </location>
    <ligand>
        <name>a divalent metal cation</name>
        <dbReference type="ChEBI" id="CHEBI:60240"/>
        <label>1</label>
    </ligand>
</feature>
<dbReference type="PANTHER" id="PTHR43330:SF8">
    <property type="entry name" value="METHIONINE AMINOPEPTIDASE 1D, MITOCHONDRIAL"/>
    <property type="match status" value="1"/>
</dbReference>
<feature type="domain" description="Peptidase M24" evidence="8">
    <location>
        <begin position="51"/>
        <end position="281"/>
    </location>
</feature>
<keyword evidence="2 6" id="KW-0031">Aminopeptidase</keyword>
<evidence type="ECO:0000256" key="3">
    <source>
        <dbReference type="ARBA" id="ARBA00022670"/>
    </source>
</evidence>
<dbReference type="InterPro" id="IPR001714">
    <property type="entry name" value="Pept_M24_MAP"/>
</dbReference>
<dbReference type="PANTHER" id="PTHR43330">
    <property type="entry name" value="METHIONINE AMINOPEPTIDASE"/>
    <property type="match status" value="1"/>
</dbReference>
<feature type="binding site" evidence="6">
    <location>
        <position position="274"/>
    </location>
    <ligand>
        <name>a divalent metal cation</name>
        <dbReference type="ChEBI" id="CHEBI:60240"/>
        <label>2</label>
        <note>catalytic</note>
    </ligand>
</feature>
<dbReference type="InterPro" id="IPR002467">
    <property type="entry name" value="Pept_M24A_MAP1"/>
</dbReference>
<comment type="cofactor">
    <cofactor evidence="6">
        <name>Co(2+)</name>
        <dbReference type="ChEBI" id="CHEBI:48828"/>
    </cofactor>
    <cofactor evidence="6">
        <name>Zn(2+)</name>
        <dbReference type="ChEBI" id="CHEBI:29105"/>
    </cofactor>
    <cofactor evidence="6">
        <name>Mn(2+)</name>
        <dbReference type="ChEBI" id="CHEBI:29035"/>
    </cofactor>
    <cofactor evidence="6">
        <name>Fe(2+)</name>
        <dbReference type="ChEBI" id="CHEBI:29033"/>
    </cofactor>
    <text evidence="6">Binds 2 divalent metal cations per subunit. Has a high-affinity and a low affinity metal-binding site. The true nature of the physiological cofactor is under debate. The enzyme is active with cobalt, zinc, manganese or divalent iron ions. Most likely, methionine aminopeptidases function as mononuclear Fe(2+)-metalloproteases under physiological conditions, and the catalytically relevant metal-binding site has been assigned to the histidine-containing high-affinity site.</text>
</comment>
<dbReference type="InterPro" id="IPR000994">
    <property type="entry name" value="Pept_M24"/>
</dbReference>
<dbReference type="Pfam" id="PF02810">
    <property type="entry name" value="SEC-C"/>
    <property type="match status" value="1"/>
</dbReference>
<feature type="binding site" evidence="6">
    <location>
        <position position="216"/>
    </location>
    <ligand>
        <name>substrate</name>
    </ligand>
</feature>
<accession>A0A1M6RVT5</accession>
<dbReference type="GO" id="GO:0046872">
    <property type="term" value="F:metal ion binding"/>
    <property type="evidence" value="ECO:0007669"/>
    <property type="project" value="UniProtKB-UniRule"/>
</dbReference>
<dbReference type="CDD" id="cd01086">
    <property type="entry name" value="MetAP1"/>
    <property type="match status" value="1"/>
</dbReference>
<sequence>MKIGRNDPCWCGSGKKYKVCHADFDEKLAELKSKGEKVPPHSLIKTPAQLEGIRKAGKLNTEILDMVAENIHAGMSTEDINKLVHEYTIAHGGIPAPLNYCGFPKSVCTSVNDVICHGIPSPDEILQDGDIINVDVTTILDGYYADASRMFCIGQVSDEAKKLVEVTKESVDLALAEVKPWGHLGDIGEVISKHVYAHGYTVLHDIGGHGVGNDFHEEPYVCHIGKKGTGMLLVPGMVFTIEPMVNEGEEDFFQDEENGWTIYTEDGSLSAQWEYTVAITEDGVEVITH</sequence>
<dbReference type="Gene3D" id="3.90.230.10">
    <property type="entry name" value="Creatinase/methionine aminopeptidase superfamily"/>
    <property type="match status" value="1"/>
</dbReference>
<dbReference type="EMBL" id="FRAH01000024">
    <property type="protein sequence ID" value="SHK36606.1"/>
    <property type="molecule type" value="Genomic_DNA"/>
</dbReference>
<name>A0A1M6RVT5_9FIRM</name>
<evidence type="ECO:0000256" key="6">
    <source>
        <dbReference type="HAMAP-Rule" id="MF_01974"/>
    </source>
</evidence>
<feature type="binding site" evidence="6">
    <location>
        <position position="146"/>
    </location>
    <ligand>
        <name>a divalent metal cation</name>
        <dbReference type="ChEBI" id="CHEBI:60240"/>
        <label>2</label>
        <note>catalytic</note>
    </ligand>
</feature>
<dbReference type="NCBIfam" id="TIGR00500">
    <property type="entry name" value="met_pdase_I"/>
    <property type="match status" value="1"/>
</dbReference>
<keyword evidence="4 6" id="KW-0479">Metal-binding</keyword>
<dbReference type="EC" id="3.4.11.18" evidence="6 7"/>
<gene>
    <name evidence="6" type="primary">map</name>
    <name evidence="9" type="ORF">SAMN02745138_01614</name>
</gene>
<evidence type="ECO:0000256" key="1">
    <source>
        <dbReference type="ARBA" id="ARBA00002521"/>
    </source>
</evidence>
<keyword evidence="10" id="KW-1185">Reference proteome</keyword>
<feature type="binding site" evidence="6">
    <location>
        <position position="242"/>
    </location>
    <ligand>
        <name>a divalent metal cation</name>
        <dbReference type="ChEBI" id="CHEBI:60240"/>
        <label>2</label>
        <note>catalytic</note>
    </ligand>
</feature>
<comment type="catalytic activity">
    <reaction evidence="6 7">
        <text>Release of N-terminal amino acids, preferentially methionine, from peptides and arylamides.</text>
        <dbReference type="EC" id="3.4.11.18"/>
    </reaction>
</comment>
<dbReference type="HAMAP" id="MF_01974">
    <property type="entry name" value="MetAP_1"/>
    <property type="match status" value="1"/>
</dbReference>
<dbReference type="Gene3D" id="3.10.450.50">
    <property type="match status" value="1"/>
</dbReference>
<comment type="subunit">
    <text evidence="6">Monomer.</text>
</comment>
<dbReference type="Proteomes" id="UP000183975">
    <property type="component" value="Unassembled WGS sequence"/>
</dbReference>
<reference evidence="9 10" key="1">
    <citation type="submission" date="2016-11" db="EMBL/GenBank/DDBJ databases">
        <authorList>
            <person name="Jaros S."/>
            <person name="Januszkiewicz K."/>
            <person name="Wedrychowicz H."/>
        </authorList>
    </citation>
    <scope>NUCLEOTIDE SEQUENCE [LARGE SCALE GENOMIC DNA]</scope>
    <source>
        <strain evidence="9 10">DSM 14214</strain>
    </source>
</reference>
<dbReference type="OrthoDB" id="9802055at2"/>
<dbReference type="SUPFAM" id="SSF55920">
    <property type="entry name" value="Creatinase/aminopeptidase"/>
    <property type="match status" value="1"/>
</dbReference>